<dbReference type="Proteomes" id="UP001143856">
    <property type="component" value="Unassembled WGS sequence"/>
</dbReference>
<reference evidence="1" key="1">
    <citation type="submission" date="2022-10" db="EMBL/GenBank/DDBJ databases">
        <title>Genome Sequence of Xylaria curta.</title>
        <authorList>
            <person name="Buettner E."/>
        </authorList>
    </citation>
    <scope>NUCLEOTIDE SEQUENCE</scope>
    <source>
        <strain evidence="1">Babe10</strain>
    </source>
</reference>
<gene>
    <name evidence="1" type="ORF">NUW58_g5091</name>
</gene>
<dbReference type="EMBL" id="JAPDGR010000965">
    <property type="protein sequence ID" value="KAJ2986310.1"/>
    <property type="molecule type" value="Genomic_DNA"/>
</dbReference>
<protein>
    <submittedName>
        <fullName evidence="1">Uncharacterized protein</fullName>
    </submittedName>
</protein>
<accession>A0ACC1P3B3</accession>
<organism evidence="1 2">
    <name type="scientific">Xylaria curta</name>
    <dbReference type="NCBI Taxonomy" id="42375"/>
    <lineage>
        <taxon>Eukaryota</taxon>
        <taxon>Fungi</taxon>
        <taxon>Dikarya</taxon>
        <taxon>Ascomycota</taxon>
        <taxon>Pezizomycotina</taxon>
        <taxon>Sordariomycetes</taxon>
        <taxon>Xylariomycetidae</taxon>
        <taxon>Xylariales</taxon>
        <taxon>Xylariaceae</taxon>
        <taxon>Xylaria</taxon>
    </lineage>
</organism>
<evidence type="ECO:0000313" key="1">
    <source>
        <dbReference type="EMBL" id="KAJ2986310.1"/>
    </source>
</evidence>
<evidence type="ECO:0000313" key="2">
    <source>
        <dbReference type="Proteomes" id="UP001143856"/>
    </source>
</evidence>
<keyword evidence="2" id="KW-1185">Reference proteome</keyword>
<sequence length="96" mass="10622">MASQQQTPGPGSSPVPAPGYKRASRKGAPKKFPCDWPDCDKIYSRPVEACFHECAVRDLEGAFLAAARARRAGRQTIATVGDVEIDWIWGRYRIVM</sequence>
<proteinExistence type="predicted"/>
<name>A0ACC1P3B3_9PEZI</name>
<comment type="caution">
    <text evidence="1">The sequence shown here is derived from an EMBL/GenBank/DDBJ whole genome shotgun (WGS) entry which is preliminary data.</text>
</comment>